<evidence type="ECO:0000256" key="1">
    <source>
        <dbReference type="SAM" id="MobiDB-lite"/>
    </source>
</evidence>
<dbReference type="EMBL" id="JAFFHA010000009">
    <property type="protein sequence ID" value="KAK4651088.1"/>
    <property type="molecule type" value="Genomic_DNA"/>
</dbReference>
<evidence type="ECO:0000313" key="3">
    <source>
        <dbReference type="EMBL" id="KAK4651088.1"/>
    </source>
</evidence>
<evidence type="ECO:0000259" key="2">
    <source>
        <dbReference type="Pfam" id="PF16010"/>
    </source>
</evidence>
<dbReference type="SUPFAM" id="SSF49344">
    <property type="entry name" value="CBD9-like"/>
    <property type="match status" value="1"/>
</dbReference>
<dbReference type="GeneID" id="87912769"/>
<organism evidence="3 4">
    <name type="scientific">Podospora pseudocomata</name>
    <dbReference type="NCBI Taxonomy" id="2093779"/>
    <lineage>
        <taxon>Eukaryota</taxon>
        <taxon>Fungi</taxon>
        <taxon>Dikarya</taxon>
        <taxon>Ascomycota</taxon>
        <taxon>Pezizomycotina</taxon>
        <taxon>Sordariomycetes</taxon>
        <taxon>Sordariomycetidae</taxon>
        <taxon>Sordariales</taxon>
        <taxon>Podosporaceae</taxon>
        <taxon>Podospora</taxon>
    </lineage>
</organism>
<feature type="region of interest" description="Disordered" evidence="1">
    <location>
        <begin position="201"/>
        <end position="220"/>
    </location>
</feature>
<dbReference type="Pfam" id="PF16010">
    <property type="entry name" value="CDH-cyt"/>
    <property type="match status" value="1"/>
</dbReference>
<protein>
    <recommendedName>
        <fullName evidence="2">Cellobiose dehydrogenase-like cytochrome domain-containing protein</fullName>
    </recommendedName>
</protein>
<accession>A0ABR0G5T9</accession>
<evidence type="ECO:0000313" key="4">
    <source>
        <dbReference type="Proteomes" id="UP001323405"/>
    </source>
</evidence>
<reference evidence="3 4" key="1">
    <citation type="journal article" date="2023" name="bioRxiv">
        <title>High-quality genome assemblies of four members of thePodospora anserinaspecies complex.</title>
        <authorList>
            <person name="Ament-Velasquez S.L."/>
            <person name="Vogan A.A."/>
            <person name="Wallerman O."/>
            <person name="Hartmann F."/>
            <person name="Gautier V."/>
            <person name="Silar P."/>
            <person name="Giraud T."/>
            <person name="Johannesson H."/>
        </authorList>
    </citation>
    <scope>NUCLEOTIDE SEQUENCE [LARGE SCALE GENOMIC DNA]</scope>
    <source>
        <strain evidence="3 4">CBS 415.72m</strain>
    </source>
</reference>
<name>A0ABR0G5T9_9PEZI</name>
<feature type="compositionally biased region" description="Polar residues" evidence="1">
    <location>
        <begin position="201"/>
        <end position="213"/>
    </location>
</feature>
<dbReference type="CDD" id="cd09630">
    <property type="entry name" value="CDH_like_cytochrome"/>
    <property type="match status" value="1"/>
</dbReference>
<dbReference type="RefSeq" id="XP_062740063.1">
    <property type="nucleotide sequence ID" value="XM_062892862.1"/>
</dbReference>
<comment type="caution">
    <text evidence="3">The sequence shown here is derived from an EMBL/GenBank/DDBJ whole genome shotgun (WGS) entry which is preliminary data.</text>
</comment>
<feature type="domain" description="Cellobiose dehydrogenase-like cytochrome" evidence="2">
    <location>
        <begin position="67"/>
        <end position="240"/>
    </location>
</feature>
<dbReference type="PANTHER" id="PTHR47797">
    <property type="entry name" value="DEHYDROGENASE, PUTATIVE (AFU_ORTHOLOGUE AFUA_8G05805)-RELATED"/>
    <property type="match status" value="1"/>
</dbReference>
<proteinExistence type="predicted"/>
<sequence length="250" mass="26186">MNTGPCPYLPPFPPPLPSFLQLLSQTSSLSACKMGLLQLAATVLALGSSVQAAPAHEIAPRQASVKYCDPVSTICYSEWISPERIAFRTAIPENATATADFDVLVQLQAPKSVGWAGIAWGGTMVNNPLTVAWANGATVVVSSRRATARTYPQPWTGATYTVLGGTVANSTHWTVNFLAKGVSNLGTSRLNPSSTAASIAYAQSNQGPSSPSDPASRFGIHNTRGKFSHNLALGKISNFRAAVAQLASEA</sequence>
<gene>
    <name evidence="3" type="ORF">QC762_700010</name>
</gene>
<dbReference type="PANTHER" id="PTHR47797:SF5">
    <property type="entry name" value="CELLOBIOSE DEHYDROGENASE CYTOCHROME DOMAIN-CONTAINING PROTEIN"/>
    <property type="match status" value="1"/>
</dbReference>
<keyword evidence="4" id="KW-1185">Reference proteome</keyword>
<dbReference type="Gene3D" id="2.60.40.1210">
    <property type="entry name" value="Cellobiose dehydrogenase, cytochrome domain"/>
    <property type="match status" value="1"/>
</dbReference>
<dbReference type="Proteomes" id="UP001323405">
    <property type="component" value="Unassembled WGS sequence"/>
</dbReference>
<dbReference type="InterPro" id="IPR015920">
    <property type="entry name" value="Cellobiose_DH-like_cyt"/>
</dbReference>